<keyword evidence="1" id="KW-0812">Transmembrane</keyword>
<gene>
    <name evidence="2" type="ORF">BSAL_79420</name>
</gene>
<dbReference type="AlphaFoldDB" id="A0A0S4IXM4"/>
<protein>
    <submittedName>
        <fullName evidence="2">Membrane-associated protein, putative</fullName>
    </submittedName>
</protein>
<keyword evidence="1" id="KW-1133">Transmembrane helix</keyword>
<keyword evidence="1" id="KW-0472">Membrane</keyword>
<keyword evidence="3" id="KW-1185">Reference proteome</keyword>
<sequence length="118" mass="14017">MDKENGTENFYHPQRKMKKNMQRAGLRGGKKVAYIFIGCVLAFLGVPMLLGPMYENYVARIEWVRRAQNMAKNIWTRRNEKDWDLYMTQRKNSWSEILGFKRYNIGGDENTGDIQKYK</sequence>
<dbReference type="Proteomes" id="UP000051952">
    <property type="component" value="Unassembled WGS sequence"/>
</dbReference>
<name>A0A0S4IXM4_BODSA</name>
<dbReference type="OrthoDB" id="268896at2759"/>
<dbReference type="OMA" id="WTRRNEK"/>
<feature type="transmembrane region" description="Helical" evidence="1">
    <location>
        <begin position="32"/>
        <end position="50"/>
    </location>
</feature>
<proteinExistence type="predicted"/>
<accession>A0A0S4IXM4</accession>
<reference evidence="3" key="1">
    <citation type="submission" date="2015-09" db="EMBL/GenBank/DDBJ databases">
        <authorList>
            <consortium name="Pathogen Informatics"/>
        </authorList>
    </citation>
    <scope>NUCLEOTIDE SEQUENCE [LARGE SCALE GENOMIC DNA]</scope>
    <source>
        <strain evidence="3">Lake Konstanz</strain>
    </source>
</reference>
<dbReference type="VEuPathDB" id="TriTrypDB:BSAL_79420"/>
<dbReference type="EMBL" id="CYKH01000812">
    <property type="protein sequence ID" value="CUG43811.1"/>
    <property type="molecule type" value="Genomic_DNA"/>
</dbReference>
<evidence type="ECO:0000313" key="2">
    <source>
        <dbReference type="EMBL" id="CUG43811.1"/>
    </source>
</evidence>
<evidence type="ECO:0000313" key="3">
    <source>
        <dbReference type="Proteomes" id="UP000051952"/>
    </source>
</evidence>
<evidence type="ECO:0000256" key="1">
    <source>
        <dbReference type="SAM" id="Phobius"/>
    </source>
</evidence>
<organism evidence="2 3">
    <name type="scientific">Bodo saltans</name>
    <name type="common">Flagellated protozoan</name>
    <dbReference type="NCBI Taxonomy" id="75058"/>
    <lineage>
        <taxon>Eukaryota</taxon>
        <taxon>Discoba</taxon>
        <taxon>Euglenozoa</taxon>
        <taxon>Kinetoplastea</taxon>
        <taxon>Metakinetoplastina</taxon>
        <taxon>Eubodonida</taxon>
        <taxon>Bodonidae</taxon>
        <taxon>Bodo</taxon>
    </lineage>
</organism>